<sequence>MPFQENLRVKCPETLPRLNGVTGKDISDALLWYFDNYPACAARHNQLVDEINQREELIP</sequence>
<dbReference type="EMBL" id="CP033893">
    <property type="protein sequence ID" value="QDL30631.1"/>
    <property type="molecule type" value="Genomic_DNA"/>
</dbReference>
<accession>A0A515CR47</accession>
<evidence type="ECO:0000313" key="3">
    <source>
        <dbReference type="Proteomes" id="UP000317572"/>
    </source>
</evidence>
<evidence type="ECO:0000313" key="1">
    <source>
        <dbReference type="EMBL" id="QDL30631.1"/>
    </source>
</evidence>
<reference evidence="1 3" key="1">
    <citation type="submission" date="2018-11" db="EMBL/GenBank/DDBJ databases">
        <title>The first complete genome of Serratia liquefaciens isolated from metalophyte plant revel distinctness adaptive mechanisms in an extreme habitat.</title>
        <authorList>
            <person name="Caneschi W.L."/>
            <person name="Sanchez A.B."/>
            <person name="Felestrino E.B."/>
            <person name="Assis R.A.B."/>
            <person name="Lemes C.G.C."/>
            <person name="Cordeiro I.F."/>
            <person name="Fonseca N.P."/>
            <person name="Villa M."/>
            <person name="Vieira I.T."/>
            <person name="Moraes L.A."/>
            <person name="Kamino L.H.Y."/>
            <person name="do Carmo F."/>
            <person name="Garcia C.M."/>
            <person name="Almeida N.F."/>
            <person name="Silva R.S."/>
            <person name="Ferro J.A."/>
            <person name="Ferro M.I.T."/>
            <person name="Varani A.M."/>
            <person name="Ferreira R.M."/>
            <person name="dos Santos V.L."/>
            <person name="Silva U.C."/>
            <person name="Setubal J.C."/>
            <person name="Moreira L.M."/>
        </authorList>
    </citation>
    <scope>NUCLEOTIDE SEQUENCE [LARGE SCALE GENOMIC DNA]</scope>
    <source>
        <strain evidence="1 3">FG3</strain>
    </source>
</reference>
<dbReference type="AlphaFoldDB" id="A0A515CR47"/>
<proteinExistence type="predicted"/>
<organism evidence="1 3">
    <name type="scientific">Serratia liquefaciens</name>
    <dbReference type="NCBI Taxonomy" id="614"/>
    <lineage>
        <taxon>Bacteria</taxon>
        <taxon>Pseudomonadati</taxon>
        <taxon>Pseudomonadota</taxon>
        <taxon>Gammaproteobacteria</taxon>
        <taxon>Enterobacterales</taxon>
        <taxon>Yersiniaceae</taxon>
        <taxon>Serratia</taxon>
    </lineage>
</organism>
<evidence type="ECO:0000313" key="2">
    <source>
        <dbReference type="EMBL" id="QDL35180.1"/>
    </source>
</evidence>
<dbReference type="EMBL" id="CP033893">
    <property type="protein sequence ID" value="QDL35180.1"/>
    <property type="molecule type" value="Genomic_DNA"/>
</dbReference>
<dbReference type="Proteomes" id="UP000317572">
    <property type="component" value="Chromosome"/>
</dbReference>
<name>A0A515CR47_SERLI</name>
<protein>
    <submittedName>
        <fullName evidence="1">Uncharacterized protein</fullName>
    </submittedName>
</protein>
<gene>
    <name evidence="1" type="ORF">EGO53_01965</name>
    <name evidence="2" type="ORF">EGO53_26925</name>
</gene>